<name>A0ABV0KJY8_9CYAN</name>
<keyword evidence="4" id="KW-1185">Reference proteome</keyword>
<keyword evidence="2" id="KW-1133">Transmembrane helix</keyword>
<protein>
    <submittedName>
        <fullName evidence="3">Uncharacterized protein</fullName>
    </submittedName>
</protein>
<proteinExistence type="predicted"/>
<evidence type="ECO:0000256" key="1">
    <source>
        <dbReference type="SAM" id="Coils"/>
    </source>
</evidence>
<feature type="transmembrane region" description="Helical" evidence="2">
    <location>
        <begin position="187"/>
        <end position="209"/>
    </location>
</feature>
<evidence type="ECO:0000313" key="3">
    <source>
        <dbReference type="EMBL" id="MEP1059573.1"/>
    </source>
</evidence>
<organism evidence="3 4">
    <name type="scientific">Stenomitos frigidus AS-A4</name>
    <dbReference type="NCBI Taxonomy" id="2933935"/>
    <lineage>
        <taxon>Bacteria</taxon>
        <taxon>Bacillati</taxon>
        <taxon>Cyanobacteriota</taxon>
        <taxon>Cyanophyceae</taxon>
        <taxon>Leptolyngbyales</taxon>
        <taxon>Leptolyngbyaceae</taxon>
        <taxon>Stenomitos</taxon>
    </lineage>
</organism>
<keyword evidence="1" id="KW-0175">Coiled coil</keyword>
<evidence type="ECO:0000256" key="2">
    <source>
        <dbReference type="SAM" id="Phobius"/>
    </source>
</evidence>
<keyword evidence="2" id="KW-0812">Transmembrane</keyword>
<feature type="coiled-coil region" evidence="1">
    <location>
        <begin position="63"/>
        <end position="156"/>
    </location>
</feature>
<dbReference type="Proteomes" id="UP001476950">
    <property type="component" value="Unassembled WGS sequence"/>
</dbReference>
<sequence>MSGTTAFLGGTVFAGLLAFLLLKGETPGSAVFSGSKTLPTPTELPSVTVSQLPQPSTADPLAVYNAEQQKKEAEQLKAQLEKQVSETDQLKAKVESQSKNSDQYKALLEAQTNDANQFKAQLEKQAVEFQQSKTQLEKQQIETEQLKSQLRNQQLIVESLTTQLKAVTEDSQRRSAQSLFGDRSSGALGGVAWLLMGVFATIGGSLVLFRMMVMSNQRQPRLINARRAQRDRLQPKRYGKFLLPSQQAPEMHYEERRVR</sequence>
<comment type="caution">
    <text evidence="3">The sequence shown here is derived from an EMBL/GenBank/DDBJ whole genome shotgun (WGS) entry which is preliminary data.</text>
</comment>
<gene>
    <name evidence="3" type="ORF">NDI38_14095</name>
</gene>
<evidence type="ECO:0000313" key="4">
    <source>
        <dbReference type="Proteomes" id="UP001476950"/>
    </source>
</evidence>
<dbReference type="RefSeq" id="WP_190446536.1">
    <property type="nucleotide sequence ID" value="NZ_JAMPLM010000011.1"/>
</dbReference>
<keyword evidence="2" id="KW-0472">Membrane</keyword>
<accession>A0ABV0KJY8</accession>
<dbReference type="EMBL" id="JAMPLM010000011">
    <property type="protein sequence ID" value="MEP1059573.1"/>
    <property type="molecule type" value="Genomic_DNA"/>
</dbReference>
<reference evidence="3 4" key="1">
    <citation type="submission" date="2022-04" db="EMBL/GenBank/DDBJ databases">
        <title>Positive selection, recombination, and allopatry shape intraspecific diversity of widespread and dominant cyanobacteria.</title>
        <authorList>
            <person name="Wei J."/>
            <person name="Shu W."/>
            <person name="Hu C."/>
        </authorList>
    </citation>
    <scope>NUCLEOTIDE SEQUENCE [LARGE SCALE GENOMIC DNA]</scope>
    <source>
        <strain evidence="3 4">AS-A4</strain>
    </source>
</reference>